<keyword evidence="4" id="KW-1185">Reference proteome</keyword>
<evidence type="ECO:0000259" key="2">
    <source>
        <dbReference type="Pfam" id="PF01261"/>
    </source>
</evidence>
<feature type="domain" description="Xylose isomerase-like TIM barrel" evidence="2">
    <location>
        <begin position="21"/>
        <end position="258"/>
    </location>
</feature>
<accession>A0ABP8SPQ6</accession>
<name>A0ABP8SPQ6_9ACTN</name>
<evidence type="ECO:0000313" key="3">
    <source>
        <dbReference type="EMBL" id="GAA4571664.1"/>
    </source>
</evidence>
<dbReference type="PANTHER" id="PTHR43489">
    <property type="entry name" value="ISOMERASE"/>
    <property type="match status" value="1"/>
</dbReference>
<dbReference type="PANTHER" id="PTHR43489:SF7">
    <property type="entry name" value="3-DEHYDRO-D-GULOSIDE 4-EPIMERASE-RELATED"/>
    <property type="match status" value="1"/>
</dbReference>
<reference evidence="4" key="1">
    <citation type="journal article" date="2019" name="Int. J. Syst. Evol. Microbiol.">
        <title>The Global Catalogue of Microorganisms (GCM) 10K type strain sequencing project: providing services to taxonomists for standard genome sequencing and annotation.</title>
        <authorList>
            <consortium name="The Broad Institute Genomics Platform"/>
            <consortium name="The Broad Institute Genome Sequencing Center for Infectious Disease"/>
            <person name="Wu L."/>
            <person name="Ma J."/>
        </authorList>
    </citation>
    <scope>NUCLEOTIDE SEQUENCE [LARGE SCALE GENOMIC DNA]</scope>
    <source>
        <strain evidence="4">JCM 3175</strain>
    </source>
</reference>
<dbReference type="Proteomes" id="UP001500307">
    <property type="component" value="Unassembled WGS sequence"/>
</dbReference>
<comment type="caution">
    <text evidence="3">The sequence shown here is derived from an EMBL/GenBank/DDBJ whole genome shotgun (WGS) entry which is preliminary data.</text>
</comment>
<keyword evidence="1 3" id="KW-0413">Isomerase</keyword>
<sequence length="272" mass="29689">MIKISCQEQLLPGATLQDKWEFAQRAGYDAIEVRGRGDFAFRDRLAELRRAARDGVPMPSVCVEMLHFFGAFDADLRRDAIAQMKSQLSVIAEIGGPGAVACTPASYGMFSRRLPPFEPPRSEQDDRAVLVEGLTELGEHAAREGVVLALEPLNRYEDHMVNRLEQAVELITAVGLPSVKVLADTYHMNIEEDEPTSALVMAAAHLGHVQVSDSNRFQPGAGHLDWAALLGTLDAIGYDGHLAVECRLRGEPVRAVTTIPGFLRRHAVGVAV</sequence>
<dbReference type="InterPro" id="IPR036237">
    <property type="entry name" value="Xyl_isomerase-like_sf"/>
</dbReference>
<dbReference type="Gene3D" id="3.20.20.150">
    <property type="entry name" value="Divalent-metal-dependent TIM barrel enzymes"/>
    <property type="match status" value="1"/>
</dbReference>
<dbReference type="SUPFAM" id="SSF51658">
    <property type="entry name" value="Xylose isomerase-like"/>
    <property type="match status" value="1"/>
</dbReference>
<dbReference type="InterPro" id="IPR050417">
    <property type="entry name" value="Sugar_Epim/Isomerase"/>
</dbReference>
<protein>
    <submittedName>
        <fullName evidence="3">Sugar phosphate isomerase/epimerase</fullName>
    </submittedName>
</protein>
<dbReference type="GO" id="GO:0016853">
    <property type="term" value="F:isomerase activity"/>
    <property type="evidence" value="ECO:0007669"/>
    <property type="project" value="UniProtKB-KW"/>
</dbReference>
<dbReference type="InterPro" id="IPR013022">
    <property type="entry name" value="Xyl_isomerase-like_TIM-brl"/>
</dbReference>
<evidence type="ECO:0000313" key="4">
    <source>
        <dbReference type="Proteomes" id="UP001500307"/>
    </source>
</evidence>
<gene>
    <name evidence="3" type="ORF">GCM10023176_32900</name>
</gene>
<dbReference type="Pfam" id="PF01261">
    <property type="entry name" value="AP_endonuc_2"/>
    <property type="match status" value="1"/>
</dbReference>
<organism evidence="3 4">
    <name type="scientific">Micromonospora coerulea</name>
    <dbReference type="NCBI Taxonomy" id="47856"/>
    <lineage>
        <taxon>Bacteria</taxon>
        <taxon>Bacillati</taxon>
        <taxon>Actinomycetota</taxon>
        <taxon>Actinomycetes</taxon>
        <taxon>Micromonosporales</taxon>
        <taxon>Micromonosporaceae</taxon>
        <taxon>Micromonospora</taxon>
    </lineage>
</organism>
<proteinExistence type="predicted"/>
<evidence type="ECO:0000256" key="1">
    <source>
        <dbReference type="ARBA" id="ARBA00023235"/>
    </source>
</evidence>
<dbReference type="EMBL" id="BAABGU010000017">
    <property type="protein sequence ID" value="GAA4571664.1"/>
    <property type="molecule type" value="Genomic_DNA"/>
</dbReference>